<evidence type="ECO:0000256" key="5">
    <source>
        <dbReference type="SAM" id="MobiDB-lite"/>
    </source>
</evidence>
<dbReference type="RefSeq" id="XP_018066684.1">
    <property type="nucleotide sequence ID" value="XM_018215633.1"/>
</dbReference>
<dbReference type="Pfam" id="PF03595">
    <property type="entry name" value="SLAC1"/>
    <property type="match status" value="1"/>
</dbReference>
<dbReference type="Gene3D" id="1.50.10.150">
    <property type="entry name" value="Voltage-dependent anion channel"/>
    <property type="match status" value="1"/>
</dbReference>
<feature type="transmembrane region" description="Helical" evidence="6">
    <location>
        <begin position="382"/>
        <end position="404"/>
    </location>
</feature>
<feature type="transmembrane region" description="Helical" evidence="6">
    <location>
        <begin position="253"/>
        <end position="276"/>
    </location>
</feature>
<evidence type="ECO:0000256" key="1">
    <source>
        <dbReference type="ARBA" id="ARBA00004141"/>
    </source>
</evidence>
<sequence>MLPTSEKKPVLQILKGIHLPTQKSKDTGSTTSNSMPDMPPIAPTNSRRGTTRRRYSTNSLEGQRGVLQMSKSTLHGDLTLRDRIHHFTLAWYTCTMSTGGIALLLARTPHRFHGLIAIGDIFFILTVVLFILFTATLCTRFILYPKSLAKCITHPTESLFFPTFWISISNIISNIQSYGVPHSGPWLVTTLKVLFWTYAALTFSVAVGQYFFLFTGKPLTIQSMTPQWILPVFPIMLCGTLASLMGSSQPVSAAYPILVAGITFQGLGMLMATFMYGPYLRRLMTAGLPSPNTRPGMFIAVGPPSFTGLALLGISEHLYRIFPDYTSISYITTPSLIPDIFRVLALGIALFLWATAFWFFSIAFVSVLHGAVRSKEGMSFHLVWWAFVFPNVGFTICTIEIGNAVMSEGILWVGTAMTVLLVATWVVCAVAHGRAVVRKEILWPGRDEDHDQGGFTEEMEGRFDR</sequence>
<keyword evidence="2 6" id="KW-0812">Transmembrane</keyword>
<evidence type="ECO:0000256" key="3">
    <source>
        <dbReference type="ARBA" id="ARBA00022989"/>
    </source>
</evidence>
<protein>
    <recommendedName>
        <fullName evidence="9">Malic acid transport protein</fullName>
    </recommendedName>
</protein>
<feature type="region of interest" description="Disordered" evidence="5">
    <location>
        <begin position="16"/>
        <end position="58"/>
    </location>
</feature>
<dbReference type="GeneID" id="28825359"/>
<evidence type="ECO:0000313" key="8">
    <source>
        <dbReference type="Proteomes" id="UP000070700"/>
    </source>
</evidence>
<dbReference type="OrthoDB" id="2901184at2759"/>
<feature type="transmembrane region" description="Helical" evidence="6">
    <location>
        <begin position="228"/>
        <end position="247"/>
    </location>
</feature>
<evidence type="ECO:0000256" key="2">
    <source>
        <dbReference type="ARBA" id="ARBA00022692"/>
    </source>
</evidence>
<feature type="transmembrane region" description="Helical" evidence="6">
    <location>
        <begin position="89"/>
        <end position="106"/>
    </location>
</feature>
<evidence type="ECO:0000256" key="4">
    <source>
        <dbReference type="ARBA" id="ARBA00023136"/>
    </source>
</evidence>
<organism evidence="7 8">
    <name type="scientific">Mollisia scopiformis</name>
    <name type="common">Conifer needle endophyte fungus</name>
    <name type="synonym">Phialocephala scopiformis</name>
    <dbReference type="NCBI Taxonomy" id="149040"/>
    <lineage>
        <taxon>Eukaryota</taxon>
        <taxon>Fungi</taxon>
        <taxon>Dikarya</taxon>
        <taxon>Ascomycota</taxon>
        <taxon>Pezizomycotina</taxon>
        <taxon>Leotiomycetes</taxon>
        <taxon>Helotiales</taxon>
        <taxon>Mollisiaceae</taxon>
        <taxon>Mollisia</taxon>
    </lineage>
</organism>
<dbReference type="InterPro" id="IPR004695">
    <property type="entry name" value="SLAC1/Mae1/Ssu1/TehA"/>
</dbReference>
<dbReference type="GO" id="GO:0016020">
    <property type="term" value="C:membrane"/>
    <property type="evidence" value="ECO:0007669"/>
    <property type="project" value="UniProtKB-SubCell"/>
</dbReference>
<keyword evidence="4 6" id="KW-0472">Membrane</keyword>
<dbReference type="Proteomes" id="UP000070700">
    <property type="component" value="Unassembled WGS sequence"/>
</dbReference>
<dbReference type="KEGG" id="psco:LY89DRAFT_688078"/>
<reference evidence="7 8" key="1">
    <citation type="submission" date="2015-10" db="EMBL/GenBank/DDBJ databases">
        <title>Full genome of DAOMC 229536 Phialocephala scopiformis, a fungal endophyte of spruce producing the potent anti-insectan compound rugulosin.</title>
        <authorList>
            <consortium name="DOE Joint Genome Institute"/>
            <person name="Walker A.K."/>
            <person name="Frasz S.L."/>
            <person name="Seifert K.A."/>
            <person name="Miller J.D."/>
            <person name="Mondo S.J."/>
            <person name="Labutti K."/>
            <person name="Lipzen A."/>
            <person name="Dockter R."/>
            <person name="Kennedy M."/>
            <person name="Grigoriev I.V."/>
            <person name="Spatafora J.W."/>
        </authorList>
    </citation>
    <scope>NUCLEOTIDE SEQUENCE [LARGE SCALE GENOMIC DNA]</scope>
    <source>
        <strain evidence="7 8">CBS 120377</strain>
    </source>
</reference>
<evidence type="ECO:0000313" key="7">
    <source>
        <dbReference type="EMBL" id="KUJ12329.1"/>
    </source>
</evidence>
<feature type="transmembrane region" description="Helical" evidence="6">
    <location>
        <begin position="340"/>
        <end position="370"/>
    </location>
</feature>
<evidence type="ECO:0000256" key="6">
    <source>
        <dbReference type="SAM" id="Phobius"/>
    </source>
</evidence>
<evidence type="ECO:0008006" key="9">
    <source>
        <dbReference type="Google" id="ProtNLM"/>
    </source>
</evidence>
<gene>
    <name evidence="7" type="ORF">LY89DRAFT_688078</name>
</gene>
<feature type="transmembrane region" description="Helical" evidence="6">
    <location>
        <begin position="195"/>
        <end position="216"/>
    </location>
</feature>
<feature type="transmembrane region" description="Helical" evidence="6">
    <location>
        <begin position="297"/>
        <end position="320"/>
    </location>
</feature>
<feature type="transmembrane region" description="Helical" evidence="6">
    <location>
        <begin position="159"/>
        <end position="175"/>
    </location>
</feature>
<dbReference type="CDD" id="cd09317">
    <property type="entry name" value="TDT_Mae1_like"/>
    <property type="match status" value="1"/>
</dbReference>
<accession>A0A194WXC5</accession>
<dbReference type="InterPro" id="IPR038665">
    <property type="entry name" value="Voltage-dep_anion_channel_sf"/>
</dbReference>
<name>A0A194WXC5_MOLSC</name>
<dbReference type="EMBL" id="KQ947424">
    <property type="protein sequence ID" value="KUJ12329.1"/>
    <property type="molecule type" value="Genomic_DNA"/>
</dbReference>
<feature type="transmembrane region" description="Helical" evidence="6">
    <location>
        <begin position="410"/>
        <end position="431"/>
    </location>
</feature>
<proteinExistence type="predicted"/>
<keyword evidence="3 6" id="KW-1133">Transmembrane helix</keyword>
<comment type="subcellular location">
    <subcellularLocation>
        <location evidence="1">Membrane</location>
        <topology evidence="1">Multi-pass membrane protein</topology>
    </subcellularLocation>
</comment>
<dbReference type="PANTHER" id="PTHR31162">
    <property type="entry name" value="MALIC ACID TRANSPORT PROTEIN-RELATED"/>
    <property type="match status" value="1"/>
</dbReference>
<dbReference type="PANTHER" id="PTHR31162:SF0">
    <property type="entry name" value="MALIC ACID TRANSPORT PROTEIN"/>
    <property type="match status" value="1"/>
</dbReference>
<feature type="transmembrane region" description="Helical" evidence="6">
    <location>
        <begin position="112"/>
        <end position="138"/>
    </location>
</feature>
<keyword evidence="8" id="KW-1185">Reference proteome</keyword>
<dbReference type="AlphaFoldDB" id="A0A194WXC5"/>
<dbReference type="GO" id="GO:0015140">
    <property type="term" value="F:malate transmembrane transporter activity"/>
    <property type="evidence" value="ECO:0007669"/>
    <property type="project" value="InterPro"/>
</dbReference>
<dbReference type="InterPro" id="IPR030185">
    <property type="entry name" value="Mae1"/>
</dbReference>
<dbReference type="InParanoid" id="A0A194WXC5"/>